<evidence type="ECO:0000313" key="2">
    <source>
        <dbReference type="EMBL" id="QHL91417.1"/>
    </source>
</evidence>
<feature type="chain" id="PRO_5030967332" evidence="1">
    <location>
        <begin position="22"/>
        <end position="162"/>
    </location>
</feature>
<dbReference type="AlphaFoldDB" id="A0A7Z2NX80"/>
<dbReference type="PROSITE" id="PS51257">
    <property type="entry name" value="PROKAR_LIPOPROTEIN"/>
    <property type="match status" value="1"/>
</dbReference>
<proteinExistence type="predicted"/>
<evidence type="ECO:0000313" key="3">
    <source>
        <dbReference type="Proteomes" id="UP000464468"/>
    </source>
</evidence>
<dbReference type="EMBL" id="CP047895">
    <property type="protein sequence ID" value="QHL91417.1"/>
    <property type="molecule type" value="Genomic_DNA"/>
</dbReference>
<name>A0A7Z2NX80_9SPHN</name>
<dbReference type="RefSeq" id="WP_160593356.1">
    <property type="nucleotide sequence ID" value="NZ_CP047895.1"/>
</dbReference>
<organism evidence="2 3">
    <name type="scientific">Sphingomonas changnyeongensis</name>
    <dbReference type="NCBI Taxonomy" id="2698679"/>
    <lineage>
        <taxon>Bacteria</taxon>
        <taxon>Pseudomonadati</taxon>
        <taxon>Pseudomonadota</taxon>
        <taxon>Alphaproteobacteria</taxon>
        <taxon>Sphingomonadales</taxon>
        <taxon>Sphingomonadaceae</taxon>
        <taxon>Sphingomonas</taxon>
    </lineage>
</organism>
<dbReference type="KEGG" id="schy:GVO57_12095"/>
<sequence length="162" mass="16485">MRSLSPLALLLLAACASGGSAPSLGHRAIENRSMDEPAQTPARAGLTADAALATRITALRADLAAAGEVFAELRPAAAQAVAGAGPAGSESWVTAQLRLTALTDAHGATPSILAEIDGLIAERLAEGREDGLAELTALQTEAARRADDQRAVLDSLTARLAR</sequence>
<keyword evidence="3" id="KW-1185">Reference proteome</keyword>
<protein>
    <submittedName>
        <fullName evidence="2">Uncharacterized protein</fullName>
    </submittedName>
</protein>
<evidence type="ECO:0000256" key="1">
    <source>
        <dbReference type="SAM" id="SignalP"/>
    </source>
</evidence>
<dbReference type="Proteomes" id="UP000464468">
    <property type="component" value="Chromosome"/>
</dbReference>
<gene>
    <name evidence="2" type="ORF">GVO57_12095</name>
</gene>
<accession>A0A7Z2NX80</accession>
<feature type="signal peptide" evidence="1">
    <location>
        <begin position="1"/>
        <end position="21"/>
    </location>
</feature>
<keyword evidence="1" id="KW-0732">Signal</keyword>
<reference evidence="2 3" key="1">
    <citation type="submission" date="2020-01" db="EMBL/GenBank/DDBJ databases">
        <title>Sphingomonas sp. C33 whole genome sequece.</title>
        <authorList>
            <person name="Park C."/>
        </authorList>
    </citation>
    <scope>NUCLEOTIDE SEQUENCE [LARGE SCALE GENOMIC DNA]</scope>
    <source>
        <strain evidence="2 3">C33</strain>
    </source>
</reference>